<keyword evidence="2" id="KW-1185">Reference proteome</keyword>
<protein>
    <submittedName>
        <fullName evidence="1">Uncharacterized protein</fullName>
    </submittedName>
</protein>
<proteinExistence type="predicted"/>
<dbReference type="Proteomes" id="UP000309997">
    <property type="component" value="Unassembled WGS sequence"/>
</dbReference>
<dbReference type="EMBL" id="RCHU02000014">
    <property type="protein sequence ID" value="KAL3571956.1"/>
    <property type="molecule type" value="Genomic_DNA"/>
</dbReference>
<sequence>MSVNGTLKIPTTTSSSAEPDEPNAKKKRKRPANSEYVDVNDSVSVSASLAPITTRPRQPPQPQAQQPVAAVPQGLVPMWAIPSNSVVPGAFFMVPSMPGPSNQPQIFTFPAAASPLINISPRPISSFVSSMQSNIAVALPVSGSKPGKGISMTAPSSSSAHTIRTTSTTTNSTPHMLRDFSLEIYDKQELQFMSRSSKQ</sequence>
<reference evidence="1 2" key="1">
    <citation type="journal article" date="2024" name="Plant Biotechnol. J.">
        <title>Genome and CRISPR/Cas9 system of a widespread forest tree (Populus alba) in the world.</title>
        <authorList>
            <person name="Liu Y.J."/>
            <person name="Jiang P.F."/>
            <person name="Han X.M."/>
            <person name="Li X.Y."/>
            <person name="Wang H.M."/>
            <person name="Wang Y.J."/>
            <person name="Wang X.X."/>
            <person name="Zeng Q.Y."/>
        </authorList>
    </citation>
    <scope>NUCLEOTIDE SEQUENCE [LARGE SCALE GENOMIC DNA]</scope>
    <source>
        <strain evidence="2">cv. PAL-ZL1</strain>
    </source>
</reference>
<accession>A0ACC4B128</accession>
<evidence type="ECO:0000313" key="2">
    <source>
        <dbReference type="Proteomes" id="UP000309997"/>
    </source>
</evidence>
<name>A0ACC4B128_POPAL</name>
<comment type="caution">
    <text evidence="1">The sequence shown here is derived from an EMBL/GenBank/DDBJ whole genome shotgun (WGS) entry which is preliminary data.</text>
</comment>
<organism evidence="1 2">
    <name type="scientific">Populus alba</name>
    <name type="common">White poplar</name>
    <dbReference type="NCBI Taxonomy" id="43335"/>
    <lineage>
        <taxon>Eukaryota</taxon>
        <taxon>Viridiplantae</taxon>
        <taxon>Streptophyta</taxon>
        <taxon>Embryophyta</taxon>
        <taxon>Tracheophyta</taxon>
        <taxon>Spermatophyta</taxon>
        <taxon>Magnoliopsida</taxon>
        <taxon>eudicotyledons</taxon>
        <taxon>Gunneridae</taxon>
        <taxon>Pentapetalae</taxon>
        <taxon>rosids</taxon>
        <taxon>fabids</taxon>
        <taxon>Malpighiales</taxon>
        <taxon>Salicaceae</taxon>
        <taxon>Saliceae</taxon>
        <taxon>Populus</taxon>
    </lineage>
</organism>
<evidence type="ECO:0000313" key="1">
    <source>
        <dbReference type="EMBL" id="KAL3571956.1"/>
    </source>
</evidence>
<gene>
    <name evidence="1" type="ORF">D5086_025860</name>
</gene>